<accession>A0A9Q3X728</accession>
<protein>
    <submittedName>
        <fullName evidence="2">Uncharacterized protein</fullName>
    </submittedName>
</protein>
<reference evidence="2" key="1">
    <citation type="submission" date="2019-11" db="EMBL/GenBank/DDBJ databases">
        <title>Epiphytic Pseudomonas syringae from cherry orchards.</title>
        <authorList>
            <person name="Hulin M.T."/>
        </authorList>
    </citation>
    <scope>NUCLEOTIDE SEQUENCE</scope>
    <source>
        <strain evidence="2">PA-6-9A</strain>
    </source>
</reference>
<dbReference type="EMBL" id="WKEU01000048">
    <property type="protein sequence ID" value="MCF5063812.1"/>
    <property type="molecule type" value="Genomic_DNA"/>
</dbReference>
<proteinExistence type="predicted"/>
<comment type="caution">
    <text evidence="2">The sequence shown here is derived from an EMBL/GenBank/DDBJ whole genome shotgun (WGS) entry which is preliminary data.</text>
</comment>
<sequence>MNIPPRLSNTSTDYLAHTPSADTQRLAPQAPMLRQAPPTLSDAQNSASTTTARGAENADMDTALNSIMDALSSLLGNIKQLVAQLSPKKTEPNTPAPIPANPRYEPHTAKPYSQTALVDGFRQQRGTMNCVTVAGIKAAMQRFGGPNEIYSSVQKTPDGYDISMRDNPNRIFHVTNEEIDEATQKSGFTGNNEKMLKEANFMYAVSAKRAQFENNDGRASESFSAALATLDSWEHTHEGLYRLGLKNYVEQTSAIDLANGAPGVMASDNHVYTVLNGRKDDYGTLGYRPAPWDSALKLR</sequence>
<name>A0A9Q3X728_PSESX</name>
<evidence type="ECO:0000256" key="1">
    <source>
        <dbReference type="SAM" id="MobiDB-lite"/>
    </source>
</evidence>
<gene>
    <name evidence="2" type="ORF">GIW73_12770</name>
</gene>
<feature type="region of interest" description="Disordered" evidence="1">
    <location>
        <begin position="86"/>
        <end position="106"/>
    </location>
</feature>
<feature type="compositionally biased region" description="Polar residues" evidence="1">
    <location>
        <begin position="41"/>
        <end position="52"/>
    </location>
</feature>
<evidence type="ECO:0000313" key="2">
    <source>
        <dbReference type="EMBL" id="MCF5063812.1"/>
    </source>
</evidence>
<feature type="region of interest" description="Disordered" evidence="1">
    <location>
        <begin position="1"/>
        <end position="57"/>
    </location>
</feature>
<dbReference type="Proteomes" id="UP000814207">
    <property type="component" value="Unassembled WGS sequence"/>
</dbReference>
<organism evidence="2 3">
    <name type="scientific">Pseudomonas syringae</name>
    <dbReference type="NCBI Taxonomy" id="317"/>
    <lineage>
        <taxon>Bacteria</taxon>
        <taxon>Pseudomonadati</taxon>
        <taxon>Pseudomonadota</taxon>
        <taxon>Gammaproteobacteria</taxon>
        <taxon>Pseudomonadales</taxon>
        <taxon>Pseudomonadaceae</taxon>
        <taxon>Pseudomonas</taxon>
    </lineage>
</organism>
<dbReference type="AlphaFoldDB" id="A0A9Q3X728"/>
<evidence type="ECO:0000313" key="3">
    <source>
        <dbReference type="Proteomes" id="UP000814207"/>
    </source>
</evidence>